<proteinExistence type="predicted"/>
<protein>
    <submittedName>
        <fullName evidence="1">Uncharacterized protein</fullName>
    </submittedName>
</protein>
<evidence type="ECO:0000313" key="1">
    <source>
        <dbReference type="EMBL" id="RFC67845.1"/>
    </source>
</evidence>
<name>A0A371XF30_9HYPH</name>
<comment type="caution">
    <text evidence="1">The sequence shown here is derived from an EMBL/GenBank/DDBJ whole genome shotgun (WGS) entry which is preliminary data.</text>
</comment>
<organism evidence="1 2">
    <name type="scientific">Mesorhizobium denitrificans</name>
    <dbReference type="NCBI Taxonomy" id="2294114"/>
    <lineage>
        <taxon>Bacteria</taxon>
        <taxon>Pseudomonadati</taxon>
        <taxon>Pseudomonadota</taxon>
        <taxon>Alphaproteobacteria</taxon>
        <taxon>Hyphomicrobiales</taxon>
        <taxon>Phyllobacteriaceae</taxon>
        <taxon>Mesorhizobium</taxon>
    </lineage>
</organism>
<dbReference type="AlphaFoldDB" id="A0A371XF30"/>
<dbReference type="Proteomes" id="UP000262379">
    <property type="component" value="Unassembled WGS sequence"/>
</dbReference>
<evidence type="ECO:0000313" key="2">
    <source>
        <dbReference type="Proteomes" id="UP000262379"/>
    </source>
</evidence>
<sequence>MVIRIPISPEQLEGVGPNDWPFPMTDVFEMIMDAQPSAGERFEAALRLVKTSDDPMTVASAALYAQKVVIGFCDPTFDLSKICTVNMARKHIEQMRRDPEVAERFNRYFVGI</sequence>
<keyword evidence="2" id="KW-1185">Reference proteome</keyword>
<dbReference type="EMBL" id="QURN01000006">
    <property type="protein sequence ID" value="RFC67845.1"/>
    <property type="molecule type" value="Genomic_DNA"/>
</dbReference>
<reference evidence="2" key="1">
    <citation type="submission" date="2018-08" db="EMBL/GenBank/DDBJ databases">
        <authorList>
            <person name="Im W.T."/>
        </authorList>
    </citation>
    <scope>NUCLEOTIDE SEQUENCE [LARGE SCALE GENOMIC DNA]</scope>
    <source>
        <strain evidence="2">LA-28</strain>
    </source>
</reference>
<gene>
    <name evidence="1" type="ORF">DY251_09690</name>
</gene>
<accession>A0A371XF30</accession>